<comment type="caution">
    <text evidence="1">The sequence shown here is derived from an EMBL/GenBank/DDBJ whole genome shotgun (WGS) entry which is preliminary data.</text>
</comment>
<organism evidence="1 2">
    <name type="scientific">Actinokineospora auranticolor</name>
    <dbReference type="NCBI Taxonomy" id="155976"/>
    <lineage>
        <taxon>Bacteria</taxon>
        <taxon>Bacillati</taxon>
        <taxon>Actinomycetota</taxon>
        <taxon>Actinomycetes</taxon>
        <taxon>Pseudonocardiales</taxon>
        <taxon>Pseudonocardiaceae</taxon>
        <taxon>Actinokineospora</taxon>
    </lineage>
</organism>
<dbReference type="EMBL" id="PTIX01000006">
    <property type="protein sequence ID" value="PPK67935.1"/>
    <property type="molecule type" value="Genomic_DNA"/>
</dbReference>
<sequence>MDGRWAARAEIAERAVREHYLTSVFGVPGALLGLPRHPATPADHARLRWNYWWQAHLLDCLVDAQLRAPEHARARVIARLVRGIRLRNLGAWTNAYYDDIAWLGLALLRAGAATGLPVRRPVAAILARLRSGWTEHAGGGIWWRRGDLFKNVPANGPAAILFARTGAADRAAAALEWMDRTLLDARTGLLWDGVHLRPDGSVRERVEIVYTYCQGVFLGACVELSTSDLAARTIRAVDEYVAVGGVLPGQGGGDGGLFAGILARYLAQSALRLPDAEGERARALVFDSAEAAWQHRTATAAGPVFGADWTHRSPQDPRLNGDLSVQLSGWMVIEAAALLERASMTV</sequence>
<dbReference type="AlphaFoldDB" id="A0A2S6GRQ0"/>
<dbReference type="InterPro" id="IPR005198">
    <property type="entry name" value="Glyco_hydro_76"/>
</dbReference>
<accession>A0A2S6GRQ0</accession>
<dbReference type="PANTHER" id="PTHR47791:SF3">
    <property type="entry name" value="MEIOTICALLY UP-REGULATED GENE 191 PROTEIN"/>
    <property type="match status" value="1"/>
</dbReference>
<dbReference type="GO" id="GO:0005975">
    <property type="term" value="P:carbohydrate metabolic process"/>
    <property type="evidence" value="ECO:0007669"/>
    <property type="project" value="InterPro"/>
</dbReference>
<reference evidence="1 2" key="1">
    <citation type="submission" date="2018-02" db="EMBL/GenBank/DDBJ databases">
        <title>Genomic Encyclopedia of Archaeal and Bacterial Type Strains, Phase II (KMG-II): from individual species to whole genera.</title>
        <authorList>
            <person name="Goeker M."/>
        </authorList>
    </citation>
    <scope>NUCLEOTIDE SEQUENCE [LARGE SCALE GENOMIC DNA]</scope>
    <source>
        <strain evidence="1 2">YU 961-1</strain>
    </source>
</reference>
<dbReference type="Proteomes" id="UP000239203">
    <property type="component" value="Unassembled WGS sequence"/>
</dbReference>
<dbReference type="Pfam" id="PF03663">
    <property type="entry name" value="Glyco_hydro_76"/>
    <property type="match status" value="1"/>
</dbReference>
<gene>
    <name evidence="1" type="ORF">CLV40_106166</name>
</gene>
<dbReference type="InterPro" id="IPR008928">
    <property type="entry name" value="6-hairpin_glycosidase_sf"/>
</dbReference>
<dbReference type="PANTHER" id="PTHR47791">
    <property type="entry name" value="MEIOTICALLY UP-REGULATED GENE 191 PROTEIN"/>
    <property type="match status" value="1"/>
</dbReference>
<keyword evidence="2" id="KW-1185">Reference proteome</keyword>
<dbReference type="OrthoDB" id="2505409at2"/>
<proteinExistence type="predicted"/>
<evidence type="ECO:0000313" key="1">
    <source>
        <dbReference type="EMBL" id="PPK67935.1"/>
    </source>
</evidence>
<dbReference type="Gene3D" id="1.50.10.20">
    <property type="match status" value="1"/>
</dbReference>
<evidence type="ECO:0000313" key="2">
    <source>
        <dbReference type="Proteomes" id="UP000239203"/>
    </source>
</evidence>
<protein>
    <submittedName>
        <fullName evidence="1">Putative alpha-1,6-mannanase (GH76 family)</fullName>
    </submittedName>
</protein>
<dbReference type="SUPFAM" id="SSF48208">
    <property type="entry name" value="Six-hairpin glycosidases"/>
    <property type="match status" value="1"/>
</dbReference>
<dbReference type="InterPro" id="IPR053169">
    <property type="entry name" value="MUG_Protein"/>
</dbReference>
<name>A0A2S6GRQ0_9PSEU</name>